<evidence type="ECO:0000313" key="2">
    <source>
        <dbReference type="EMBL" id="KQM08349.1"/>
    </source>
</evidence>
<dbReference type="Proteomes" id="UP000054172">
    <property type="component" value="Unassembled WGS sequence"/>
</dbReference>
<accession>A0A0Q4B612</accession>
<dbReference type="AlphaFoldDB" id="A0A0Q4B612"/>
<dbReference type="Pfam" id="PF18962">
    <property type="entry name" value="Por_Secre_tail"/>
    <property type="match status" value="1"/>
</dbReference>
<name>A0A0Q4B612_9BACT</name>
<protein>
    <recommendedName>
        <fullName evidence="1">Secretion system C-terminal sorting domain-containing protein</fullName>
    </recommendedName>
</protein>
<dbReference type="PATRIC" id="fig|1702214.3.peg.1394"/>
<dbReference type="Gene3D" id="2.60.40.1120">
    <property type="entry name" value="Carboxypeptidase-like, regulatory domain"/>
    <property type="match status" value="2"/>
</dbReference>
<dbReference type="EMBL" id="LIIK01000043">
    <property type="protein sequence ID" value="KQM08349.1"/>
    <property type="molecule type" value="Genomic_DNA"/>
</dbReference>
<evidence type="ECO:0000313" key="3">
    <source>
        <dbReference type="Proteomes" id="UP000054172"/>
    </source>
</evidence>
<gene>
    <name evidence="2" type="ORF">AL399_07745</name>
</gene>
<reference evidence="2" key="1">
    <citation type="submission" date="2015-08" db="EMBL/GenBank/DDBJ databases">
        <title>Candidatus Bacteriodes Periocalifornicus.</title>
        <authorList>
            <person name="McLean J.S."/>
            <person name="Kelley S."/>
        </authorList>
    </citation>
    <scope>NUCLEOTIDE SEQUENCE [LARGE SCALE GENOMIC DNA]</scope>
    <source>
        <strain evidence="2">12B</strain>
    </source>
</reference>
<dbReference type="InterPro" id="IPR026444">
    <property type="entry name" value="Secre_tail"/>
</dbReference>
<dbReference type="SUPFAM" id="SSF49464">
    <property type="entry name" value="Carboxypeptidase regulatory domain-like"/>
    <property type="match status" value="1"/>
</dbReference>
<organism evidence="2 3">
    <name type="scientific">Candidatus [Bacteroides] periocalifornicus</name>
    <dbReference type="NCBI Taxonomy" id="1702214"/>
    <lineage>
        <taxon>Bacteria</taxon>
        <taxon>Pseudomonadati</taxon>
        <taxon>Bacteroidota</taxon>
    </lineage>
</organism>
<proteinExistence type="predicted"/>
<dbReference type="NCBIfam" id="TIGR04183">
    <property type="entry name" value="Por_Secre_tail"/>
    <property type="match status" value="1"/>
</dbReference>
<evidence type="ECO:0000259" key="1">
    <source>
        <dbReference type="Pfam" id="PF18962"/>
    </source>
</evidence>
<comment type="caution">
    <text evidence="2">The sequence shown here is derived from an EMBL/GenBank/DDBJ whole genome shotgun (WGS) entry which is preliminary data.</text>
</comment>
<keyword evidence="3" id="KW-1185">Reference proteome</keyword>
<dbReference type="InterPro" id="IPR008969">
    <property type="entry name" value="CarboxyPept-like_regulatory"/>
</dbReference>
<feature type="domain" description="Secretion system C-terminal sorting" evidence="1">
    <location>
        <begin position="185"/>
        <end position="247"/>
    </location>
</feature>
<sequence>MELVAYFEPAEEGWLATFTVVDTVGHPLSAATVRVAGETLATDAAGVAVTTTKLPSGDYTYSVELAGYQSAEGQLKVSSLSAAVRVVLQPAKRYTVTFTVNAEGVRLPEVAITINGEKLNSNAEGVATVELPNGAYPYTASKLGYSDVHGSLTVADGTVEVPITLTRQNPNVVESSLLTAVVSSPNPCHDMLRLQNITALRTLRMVNTLGQVVRSQAHNGGDELLLPVGDLPAGVYLLHLTDTQGRVLTLRVVKQ</sequence>